<keyword evidence="3 8" id="KW-0032">Aminotransferase</keyword>
<dbReference type="PANTHER" id="PTHR46383:SF3">
    <property type="entry name" value="ASPARTATE AMINOTRANSFERASE-RELATED"/>
    <property type="match status" value="1"/>
</dbReference>
<keyword evidence="4 8" id="KW-0808">Transferase</keyword>
<dbReference type="Gene3D" id="3.40.640.10">
    <property type="entry name" value="Type I PLP-dependent aspartate aminotransferase-like (Major domain)"/>
    <property type="match status" value="1"/>
</dbReference>
<evidence type="ECO:0000256" key="2">
    <source>
        <dbReference type="ARBA" id="ARBA00007441"/>
    </source>
</evidence>
<dbReference type="InterPro" id="IPR015422">
    <property type="entry name" value="PyrdxlP-dep_Trfase_small"/>
</dbReference>
<name>C8C0U8_9ZZZZ</name>
<comment type="similarity">
    <text evidence="2">Belongs to the class-I pyridoxal-phosphate-dependent aminotransferase family.</text>
</comment>
<feature type="domain" description="Aminotransferase class I/classII large" evidence="7">
    <location>
        <begin position="31"/>
        <end position="275"/>
    </location>
</feature>
<dbReference type="PANTHER" id="PTHR46383">
    <property type="entry name" value="ASPARTATE AMINOTRANSFERASE"/>
    <property type="match status" value="1"/>
</dbReference>
<dbReference type="InterPro" id="IPR015424">
    <property type="entry name" value="PyrdxlP-dep_Trfase"/>
</dbReference>
<dbReference type="Pfam" id="PF00155">
    <property type="entry name" value="Aminotran_1_2"/>
    <property type="match status" value="1"/>
</dbReference>
<evidence type="ECO:0000256" key="6">
    <source>
        <dbReference type="SAM" id="MobiDB-lite"/>
    </source>
</evidence>
<organism evidence="8">
    <name type="scientific">uncultured organism</name>
    <dbReference type="NCBI Taxonomy" id="155900"/>
    <lineage>
        <taxon>unclassified sequences</taxon>
        <taxon>environmental samples</taxon>
    </lineage>
</organism>
<evidence type="ECO:0000256" key="5">
    <source>
        <dbReference type="ARBA" id="ARBA00022898"/>
    </source>
</evidence>
<feature type="region of interest" description="Disordered" evidence="6">
    <location>
        <begin position="270"/>
        <end position="294"/>
    </location>
</feature>
<dbReference type="FunFam" id="3.40.640.10:FF:000033">
    <property type="entry name" value="Aspartate aminotransferase"/>
    <property type="match status" value="1"/>
</dbReference>
<dbReference type="InterPro" id="IPR004839">
    <property type="entry name" value="Aminotransferase_I/II_large"/>
</dbReference>
<sequence length="294" mass="32402">MDYDKLIAPAAAAMRPSGIRKFFDLAADMPECISLGVGEPDFKTPWAVREAGIESLEHGRTRYTANAGLKELRAEICRYLERRMNLHYDPLSQVLVTVGGSEAIDMCIRTVVQPGDEVVIPEPCFVCYEPITTLSGGVPVHVACRQEDEFRLRPEALKAAITPRTKLLIMPFPNNPTGAVMEKEDLEAIADVLRDTNVLVLSDEIYAELNYGLRPHVSIATLPGMAERTIVVNGFSKSYAMTGWRLGYACGPAPIIKIMTKIHQSAIMSAPTTQPVCRHHGSEGLRRRDRPDAG</sequence>
<dbReference type="GO" id="GO:0006520">
    <property type="term" value="P:amino acid metabolic process"/>
    <property type="evidence" value="ECO:0007669"/>
    <property type="project" value="InterPro"/>
</dbReference>
<dbReference type="CDD" id="cd00609">
    <property type="entry name" value="AAT_like"/>
    <property type="match status" value="1"/>
</dbReference>
<dbReference type="InterPro" id="IPR015421">
    <property type="entry name" value="PyrdxlP-dep_Trfase_major"/>
</dbReference>
<accession>C8C0U8</accession>
<evidence type="ECO:0000256" key="3">
    <source>
        <dbReference type="ARBA" id="ARBA00022576"/>
    </source>
</evidence>
<reference evidence="8" key="1">
    <citation type="journal article" date="2009" name="Science">
        <title>Functional characterization of the antibiotic resistance reservoir in the human microflora.</title>
        <authorList>
            <person name="Sommer M.O."/>
            <person name="Dantas G."/>
            <person name="Church G.M."/>
        </authorList>
    </citation>
    <scope>NUCLEOTIDE SEQUENCE</scope>
</reference>
<keyword evidence="5" id="KW-0663">Pyridoxal phosphate</keyword>
<evidence type="ECO:0000256" key="4">
    <source>
        <dbReference type="ARBA" id="ARBA00022679"/>
    </source>
</evidence>
<proteinExistence type="inferred from homology"/>
<dbReference type="InterPro" id="IPR004838">
    <property type="entry name" value="NHTrfase_class1_PyrdxlP-BS"/>
</dbReference>
<dbReference type="InterPro" id="IPR050596">
    <property type="entry name" value="AspAT/PAT-like"/>
</dbReference>
<evidence type="ECO:0000259" key="7">
    <source>
        <dbReference type="Pfam" id="PF00155"/>
    </source>
</evidence>
<comment type="cofactor">
    <cofactor evidence="1">
        <name>pyridoxal 5'-phosphate</name>
        <dbReference type="ChEBI" id="CHEBI:597326"/>
    </cofactor>
</comment>
<protein>
    <submittedName>
        <fullName evidence="8">Putative class I/II aminotransferase</fullName>
    </submittedName>
</protein>
<reference evidence="8" key="2">
    <citation type="submission" date="2009-07" db="EMBL/GenBank/DDBJ databases">
        <authorList>
            <person name="Sommer M.O.A."/>
            <person name="Dantas G."/>
            <person name="Church G."/>
        </authorList>
    </citation>
    <scope>NUCLEOTIDE SEQUENCE</scope>
</reference>
<dbReference type="EMBL" id="GQ343083">
    <property type="protein sequence ID" value="ACT97531.1"/>
    <property type="molecule type" value="Genomic_DNA"/>
</dbReference>
<evidence type="ECO:0000313" key="8">
    <source>
        <dbReference type="EMBL" id="ACT97531.1"/>
    </source>
</evidence>
<feature type="compositionally biased region" description="Basic and acidic residues" evidence="6">
    <location>
        <begin position="280"/>
        <end position="294"/>
    </location>
</feature>
<evidence type="ECO:0000256" key="1">
    <source>
        <dbReference type="ARBA" id="ARBA00001933"/>
    </source>
</evidence>
<dbReference type="PROSITE" id="PS00105">
    <property type="entry name" value="AA_TRANSFER_CLASS_1"/>
    <property type="match status" value="1"/>
</dbReference>
<dbReference type="AlphaFoldDB" id="C8C0U8"/>
<dbReference type="SUPFAM" id="SSF53383">
    <property type="entry name" value="PLP-dependent transferases"/>
    <property type="match status" value="1"/>
</dbReference>
<dbReference type="Gene3D" id="3.90.1150.10">
    <property type="entry name" value="Aspartate Aminotransferase, domain 1"/>
    <property type="match status" value="1"/>
</dbReference>
<dbReference type="GO" id="GO:0008483">
    <property type="term" value="F:transaminase activity"/>
    <property type="evidence" value="ECO:0007669"/>
    <property type="project" value="UniProtKB-KW"/>
</dbReference>
<dbReference type="GO" id="GO:0030170">
    <property type="term" value="F:pyridoxal phosphate binding"/>
    <property type="evidence" value="ECO:0007669"/>
    <property type="project" value="InterPro"/>
</dbReference>